<dbReference type="RefSeq" id="WP_174469787.1">
    <property type="nucleotide sequence ID" value="NZ_JAGINN010000001.1"/>
</dbReference>
<evidence type="ECO:0000259" key="1">
    <source>
        <dbReference type="Pfam" id="PF00561"/>
    </source>
</evidence>
<proteinExistence type="predicted"/>
<organism evidence="2 3">
    <name type="scientific">Azospirillum melinis</name>
    <dbReference type="NCBI Taxonomy" id="328839"/>
    <lineage>
        <taxon>Bacteria</taxon>
        <taxon>Pseudomonadati</taxon>
        <taxon>Pseudomonadota</taxon>
        <taxon>Alphaproteobacteria</taxon>
        <taxon>Rhodospirillales</taxon>
        <taxon>Azospirillaceae</taxon>
        <taxon>Azospirillum</taxon>
    </lineage>
</organism>
<name>A0ABX2K7D5_9PROT</name>
<keyword evidence="3" id="KW-1185">Reference proteome</keyword>
<evidence type="ECO:0000313" key="2">
    <source>
        <dbReference type="EMBL" id="NUA98391.1"/>
    </source>
</evidence>
<dbReference type="PRINTS" id="PR00111">
    <property type="entry name" value="ABHYDROLASE"/>
</dbReference>
<evidence type="ECO:0000313" key="3">
    <source>
        <dbReference type="Proteomes" id="UP000605086"/>
    </source>
</evidence>
<dbReference type="PANTHER" id="PTHR43798">
    <property type="entry name" value="MONOACYLGLYCEROL LIPASE"/>
    <property type="match status" value="1"/>
</dbReference>
<feature type="domain" description="AB hydrolase-1" evidence="1">
    <location>
        <begin position="71"/>
        <end position="233"/>
    </location>
</feature>
<gene>
    <name evidence="2" type="ORF">GBZ48_03740</name>
</gene>
<dbReference type="EMBL" id="WHOS01000003">
    <property type="protein sequence ID" value="NUA98391.1"/>
    <property type="molecule type" value="Genomic_DNA"/>
</dbReference>
<protein>
    <submittedName>
        <fullName evidence="2">Alpha/beta fold hydrolase</fullName>
    </submittedName>
</protein>
<dbReference type="PANTHER" id="PTHR43798:SF29">
    <property type="entry name" value="AB HYDROLASE-1 DOMAIN-CONTAINING PROTEIN"/>
    <property type="match status" value="1"/>
</dbReference>
<dbReference type="InterPro" id="IPR029058">
    <property type="entry name" value="AB_hydrolase_fold"/>
</dbReference>
<dbReference type="GO" id="GO:0016787">
    <property type="term" value="F:hydrolase activity"/>
    <property type="evidence" value="ECO:0007669"/>
    <property type="project" value="UniProtKB-KW"/>
</dbReference>
<dbReference type="InterPro" id="IPR050266">
    <property type="entry name" value="AB_hydrolase_sf"/>
</dbReference>
<dbReference type="Proteomes" id="UP000605086">
    <property type="component" value="Unassembled WGS sequence"/>
</dbReference>
<dbReference type="Gene3D" id="3.40.50.1820">
    <property type="entry name" value="alpha/beta hydrolase"/>
    <property type="match status" value="1"/>
</dbReference>
<dbReference type="InterPro" id="IPR000073">
    <property type="entry name" value="AB_hydrolase_1"/>
</dbReference>
<dbReference type="Pfam" id="PF00561">
    <property type="entry name" value="Abhydrolase_1"/>
    <property type="match status" value="1"/>
</dbReference>
<accession>A0ABX2K7D5</accession>
<reference evidence="2 3" key="1">
    <citation type="submission" date="2019-10" db="EMBL/GenBank/DDBJ databases">
        <title>Genome sequence of Azospirillum melinis.</title>
        <authorList>
            <person name="Ambrosini A."/>
            <person name="Sant'Anna F.H."/>
            <person name="Cassan F.D."/>
            <person name="Souza E.M."/>
            <person name="Passaglia L.M.P."/>
        </authorList>
    </citation>
    <scope>NUCLEOTIDE SEQUENCE [LARGE SCALE GENOMIC DNA]</scope>
    <source>
        <strain evidence="2 3">TMCY0552</strain>
    </source>
</reference>
<dbReference type="SUPFAM" id="SSF53474">
    <property type="entry name" value="alpha/beta-Hydrolases"/>
    <property type="match status" value="1"/>
</dbReference>
<comment type="caution">
    <text evidence="2">The sequence shown here is derived from an EMBL/GenBank/DDBJ whole genome shotgun (WGS) entry which is preliminary data.</text>
</comment>
<keyword evidence="2" id="KW-0378">Hydrolase</keyword>
<sequence length="248" mass="26922">MSANSTHPNATSANSGRRPVLILLPGMPLDAALWEHQVRHLAELADPQVVELADCDGIAAMAGKVLAQAPERFAVAGLSMGGYVALEILRRAPERVERLALLDTNARPDTAETSATRREAVALARQGRYGQVIRAALPRLIHPERLADEGFVRSVLAQMERVGVDGYAREQEAIINRVDSRPGLAAIRCPTLVVCGRQDILTPQALHEEMAEAIPGARLVVIEDCGHLSAMEQPQAVTALMRDWLLRD</sequence>